<organism evidence="1 2">
    <name type="scientific">Leucogyrophana mollusca</name>
    <dbReference type="NCBI Taxonomy" id="85980"/>
    <lineage>
        <taxon>Eukaryota</taxon>
        <taxon>Fungi</taxon>
        <taxon>Dikarya</taxon>
        <taxon>Basidiomycota</taxon>
        <taxon>Agaricomycotina</taxon>
        <taxon>Agaricomycetes</taxon>
        <taxon>Agaricomycetidae</taxon>
        <taxon>Boletales</taxon>
        <taxon>Boletales incertae sedis</taxon>
        <taxon>Leucogyrophana</taxon>
    </lineage>
</organism>
<name>A0ACB8BUX1_9AGAM</name>
<comment type="caution">
    <text evidence="1">The sequence shown here is derived from an EMBL/GenBank/DDBJ whole genome shotgun (WGS) entry which is preliminary data.</text>
</comment>
<dbReference type="Proteomes" id="UP000790709">
    <property type="component" value="Unassembled WGS sequence"/>
</dbReference>
<keyword evidence="2" id="KW-1185">Reference proteome</keyword>
<evidence type="ECO:0000313" key="2">
    <source>
        <dbReference type="Proteomes" id="UP000790709"/>
    </source>
</evidence>
<accession>A0ACB8BUX1</accession>
<gene>
    <name evidence="1" type="ORF">BV22DRAFT_206716</name>
</gene>
<protein>
    <submittedName>
        <fullName evidence="1">Uncharacterized protein</fullName>
    </submittedName>
</protein>
<evidence type="ECO:0000313" key="1">
    <source>
        <dbReference type="EMBL" id="KAH7928418.1"/>
    </source>
</evidence>
<proteinExistence type="predicted"/>
<dbReference type="EMBL" id="MU266353">
    <property type="protein sequence ID" value="KAH7928418.1"/>
    <property type="molecule type" value="Genomic_DNA"/>
</dbReference>
<reference evidence="1" key="1">
    <citation type="journal article" date="2021" name="New Phytol.">
        <title>Evolutionary innovations through gain and loss of genes in the ectomycorrhizal Boletales.</title>
        <authorList>
            <person name="Wu G."/>
            <person name="Miyauchi S."/>
            <person name="Morin E."/>
            <person name="Kuo A."/>
            <person name="Drula E."/>
            <person name="Varga T."/>
            <person name="Kohler A."/>
            <person name="Feng B."/>
            <person name="Cao Y."/>
            <person name="Lipzen A."/>
            <person name="Daum C."/>
            <person name="Hundley H."/>
            <person name="Pangilinan J."/>
            <person name="Johnson J."/>
            <person name="Barry K."/>
            <person name="LaButti K."/>
            <person name="Ng V."/>
            <person name="Ahrendt S."/>
            <person name="Min B."/>
            <person name="Choi I.G."/>
            <person name="Park H."/>
            <person name="Plett J.M."/>
            <person name="Magnuson J."/>
            <person name="Spatafora J.W."/>
            <person name="Nagy L.G."/>
            <person name="Henrissat B."/>
            <person name="Grigoriev I.V."/>
            <person name="Yang Z.L."/>
            <person name="Xu J."/>
            <person name="Martin F.M."/>
        </authorList>
    </citation>
    <scope>NUCLEOTIDE SEQUENCE</scope>
    <source>
        <strain evidence="1">KUC20120723A-06</strain>
    </source>
</reference>
<sequence>MLLTRLIQVFRVSSFESSTAPPKIGQNSTFLVSTAFPPASTNSIHPPDLILLSSDSVFFHVHRSALRAASEHAFHISYSSLPPSQSGSAEPVITIPESSTTLNIILHTIYSLSCAHYLPSYEAISYAVAALAANEISVTRFMTPSSPLGDLLLAHAPLHPIDAYILAAKYDLYDLAVPVSSHLLSFNLSSITDDMAEQMGSQYLKRLFMLHYERVEGLKRIIMPPPHPHPPTPTCTPADQGKVARAWTLATAYLVWSSRVDLTTITIKSIIGPIENQIQCPICRNAITSRMQALVVQWTKIRRTI</sequence>